<name>A0A1M7SMB8_9FIRM</name>
<evidence type="ECO:0000313" key="1">
    <source>
        <dbReference type="EMBL" id="SHN59615.1"/>
    </source>
</evidence>
<accession>A0A1M7SMB8</accession>
<dbReference type="EMBL" id="FRDH01000008">
    <property type="protein sequence ID" value="SHN59615.1"/>
    <property type="molecule type" value="Genomic_DNA"/>
</dbReference>
<evidence type="ECO:0000313" key="2">
    <source>
        <dbReference type="Proteomes" id="UP000184097"/>
    </source>
</evidence>
<reference evidence="1 2" key="1">
    <citation type="submission" date="2016-12" db="EMBL/GenBank/DDBJ databases">
        <authorList>
            <person name="Song W.-J."/>
            <person name="Kurnit D.M."/>
        </authorList>
    </citation>
    <scope>NUCLEOTIDE SEQUENCE [LARGE SCALE GENOMIC DNA]</scope>
    <source>
        <strain evidence="1 2">DSM 14810</strain>
    </source>
</reference>
<dbReference type="Proteomes" id="UP000184097">
    <property type="component" value="Unassembled WGS sequence"/>
</dbReference>
<organism evidence="1 2">
    <name type="scientific">Butyrivibrio hungatei DSM 14810</name>
    <dbReference type="NCBI Taxonomy" id="1121132"/>
    <lineage>
        <taxon>Bacteria</taxon>
        <taxon>Bacillati</taxon>
        <taxon>Bacillota</taxon>
        <taxon>Clostridia</taxon>
        <taxon>Lachnospirales</taxon>
        <taxon>Lachnospiraceae</taxon>
        <taxon>Butyrivibrio</taxon>
    </lineage>
</organism>
<dbReference type="AlphaFoldDB" id="A0A1M7SMB8"/>
<dbReference type="RefSeq" id="WP_178297652.1">
    <property type="nucleotide sequence ID" value="NZ_FRDH01000008.1"/>
</dbReference>
<sequence>MNRVYATACEKDGKNFFTVPAKRQEAVRAIIEADGFVINEDGTVTKER</sequence>
<proteinExistence type="predicted"/>
<gene>
    <name evidence="1" type="ORF">SAMN02745247_02077</name>
</gene>
<protein>
    <submittedName>
        <fullName evidence="1">Uncharacterized protein</fullName>
    </submittedName>
</protein>